<dbReference type="RefSeq" id="WP_109136818.1">
    <property type="nucleotide sequence ID" value="NZ_QFFN01000004.1"/>
</dbReference>
<keyword evidence="2" id="KW-0732">Signal</keyword>
<proteinExistence type="predicted"/>
<name>A0A2U2MU57_9BIFI</name>
<comment type="caution">
    <text evidence="3">The sequence shown here is derived from an EMBL/GenBank/DDBJ whole genome shotgun (WGS) entry which is preliminary data.</text>
</comment>
<dbReference type="Proteomes" id="UP000245753">
    <property type="component" value="Unassembled WGS sequence"/>
</dbReference>
<dbReference type="EMBL" id="QFFN01000004">
    <property type="protein sequence ID" value="PWG60354.1"/>
    <property type="molecule type" value="Genomic_DNA"/>
</dbReference>
<keyword evidence="1" id="KW-1133">Transmembrane helix</keyword>
<organism evidence="3 4">
    <name type="scientific">Bifidobacterium catulorum</name>
    <dbReference type="NCBI Taxonomy" id="1630173"/>
    <lineage>
        <taxon>Bacteria</taxon>
        <taxon>Bacillati</taxon>
        <taxon>Actinomycetota</taxon>
        <taxon>Actinomycetes</taxon>
        <taxon>Bifidobacteriales</taxon>
        <taxon>Bifidobacteriaceae</taxon>
        <taxon>Bifidobacterium</taxon>
    </lineage>
</organism>
<keyword evidence="4" id="KW-1185">Reference proteome</keyword>
<dbReference type="AlphaFoldDB" id="A0A2U2MU57"/>
<evidence type="ECO:0000313" key="3">
    <source>
        <dbReference type="EMBL" id="PWG60354.1"/>
    </source>
</evidence>
<sequence>MAPRRRRIFICVCAAICMVVLCVVAGIRPVWAMDGDTDAGVVNAASSDTTTSAKGVSLRIEDNTSTTINGKDDYTAVISITNNTGEKLSSGNLRILTDPHFSFDSSELMQAWADKDYDNISPVLRWMDVSLGSTKVDGIDNGDTKTVIVHSSADSDAMREFTSWGPKPINIVYTEGSDDTELASVHSFVTRTRDGLSDQATPNLNMVIAMPLTTSQWKTDGESISKLLTHAGGDADASRVTVTSISDAAANGQKTLTGVLRKHRSIQVIGDPGYLQTFETSPTVTAIMQPYGFDLAYQAQTSSQYDWESAGLTPSQWNAASGADMYRTAVGDDKGSSPTAIAWQSRAAWTTDSLIAARQQGYSAVVAESGYDPDTPDAVHTSKMVVPTKAGDVTVLNTQKELSVLAQGSATSTNATAENTESGRLARFVAQSAFYQREAPYESRTLLVSLGQSPDATSVDTLVSKLESCSWLKLDGLSSLLKAQPYVSSDEAAERSKSVKKLSGGDADEFATHIRSLANARAGIHRFATSVVATDRQNTGDGVKTNTSAHWMQSVDNAYLDLAIKSFSPFTVQNSIMTRAARQLNSGLYAGISVAKPDSINIVSQSAKMPITIANDHPYPVHIRFTANTTSDQITASADDTDVVVLPHAEVQATVDVHIISSGSTNVVIQLQDRDGRTFGASTSAHVTSVLQINDWSGYAILALAVLLGALGLWRQFHRIKDPDE</sequence>
<dbReference type="Pfam" id="PF19516">
    <property type="entry name" value="DUF6049"/>
    <property type="match status" value="1"/>
</dbReference>
<evidence type="ECO:0000256" key="2">
    <source>
        <dbReference type="SAM" id="SignalP"/>
    </source>
</evidence>
<evidence type="ECO:0000313" key="4">
    <source>
        <dbReference type="Proteomes" id="UP000245753"/>
    </source>
</evidence>
<feature type="transmembrane region" description="Helical" evidence="1">
    <location>
        <begin position="696"/>
        <end position="714"/>
    </location>
</feature>
<evidence type="ECO:0000256" key="1">
    <source>
        <dbReference type="SAM" id="Phobius"/>
    </source>
</evidence>
<dbReference type="InterPro" id="IPR046112">
    <property type="entry name" value="DUF6049"/>
</dbReference>
<reference evidence="3 4" key="1">
    <citation type="journal article" date="2018" name="Int. J. Syst. Evol. Microbiol.">
        <title>Bifidobacterium catulorum sp. nov., a novel taxon from the faeces of the baby common marmoset (Callithrix jacchus).</title>
        <authorList>
            <person name="Modesto M."/>
            <person name="Michelini S."/>
            <person name="Oki K."/>
            <person name="Biavati B."/>
            <person name="Watanabe K."/>
            <person name="Mattarelli P."/>
        </authorList>
    </citation>
    <scope>NUCLEOTIDE SEQUENCE [LARGE SCALE GENOMIC DNA]</scope>
    <source>
        <strain evidence="3 4">MRM 8.19</strain>
    </source>
</reference>
<protein>
    <submittedName>
        <fullName evidence="3">Uncharacterized protein</fullName>
    </submittedName>
</protein>
<dbReference type="OrthoDB" id="3242630at2"/>
<gene>
    <name evidence="3" type="ORF">DF200_03035</name>
</gene>
<keyword evidence="1" id="KW-0472">Membrane</keyword>
<accession>A0A2U2MU57</accession>
<feature type="signal peptide" evidence="2">
    <location>
        <begin position="1"/>
        <end position="32"/>
    </location>
</feature>
<feature type="chain" id="PRO_5015558224" evidence="2">
    <location>
        <begin position="33"/>
        <end position="725"/>
    </location>
</feature>
<keyword evidence="1" id="KW-0812">Transmembrane</keyword>